<accession>A0A0B5J5Z6</accession>
<dbReference type="CDD" id="cd09917">
    <property type="entry name" value="F-box_SF"/>
    <property type="match status" value="1"/>
</dbReference>
<dbReference type="PANTHER" id="PTHR46586">
    <property type="entry name" value="ANKYRIN REPEAT-CONTAINING PROTEIN"/>
    <property type="match status" value="1"/>
</dbReference>
<dbReference type="InterPro" id="IPR001810">
    <property type="entry name" value="F-box_dom"/>
</dbReference>
<dbReference type="InterPro" id="IPR036047">
    <property type="entry name" value="F-box-like_dom_sf"/>
</dbReference>
<evidence type="ECO:0000313" key="3">
    <source>
        <dbReference type="Proteomes" id="UP000202511"/>
    </source>
</evidence>
<evidence type="ECO:0000313" key="2">
    <source>
        <dbReference type="EMBL" id="AJF97135.1"/>
    </source>
</evidence>
<dbReference type="RefSeq" id="YP_009119370.1">
    <property type="nucleotide sequence ID" value="NC_026440.1"/>
</dbReference>
<dbReference type="GeneID" id="23462052"/>
<dbReference type="OrthoDB" id="9388at10239"/>
<dbReference type="InterPro" id="IPR052050">
    <property type="entry name" value="SecEffector_AnkRepeat"/>
</dbReference>
<dbReference type="Gene3D" id="1.25.40.20">
    <property type="entry name" value="Ankyrin repeat-containing domain"/>
    <property type="match status" value="1"/>
</dbReference>
<evidence type="ECO:0000259" key="1">
    <source>
        <dbReference type="PROSITE" id="PS50181"/>
    </source>
</evidence>
<sequence length="408" mass="44869">MDLPDEILASIFQWLTCIQVATRAAQTCWRWRAVALDPTVRRLCIGEPIQQDPCVESPGREACRRAAAAGHIACARNLLVSHGRYGSLVVSTAARHGHANLLAWLINGAYDPERDADACSEAASGGHVDCLALLHKARYPLHTRVLWTAARYGHIDCVDYAIAHGCQPDQFYVCQSRSTPAHLACVKKIVAAGGRTNPIGDMVAVRAGHVDCLRLFGGSSRRDGWACQSAAYRGNLEMLHFLHKNGWDWDARTFKAAAESDNHDCLAYVVKKRCPWTFDDLCRVARSGRWANVMAVIRPESGDTRPTTAAASMGRLDLLSDLCQQGYACESDACLAAAFNGHVDCLHYLYKQRCAWDARTLDAALAGANRRCFEYAVARGCPLTPRTRKAALARGWKTEPRLPLSRPP</sequence>
<reference evidence="2 3" key="1">
    <citation type="journal article" date="2015" name="Parasitol. Res.">
        <title>Viruses in close associations with free-living amoebae.</title>
        <authorList>
            <person name="Scheid P."/>
        </authorList>
    </citation>
    <scope>NUCLEOTIDE SEQUENCE [LARGE SCALE GENOMIC DNA]</scope>
    <source>
        <strain evidence="2">KlaHel</strain>
    </source>
</reference>
<proteinExistence type="predicted"/>
<dbReference type="KEGG" id="vg:23462052"/>
<dbReference type="EMBL" id="KP136319">
    <property type="protein sequence ID" value="AJF97135.1"/>
    <property type="molecule type" value="Genomic_DNA"/>
</dbReference>
<dbReference type="InterPro" id="IPR036770">
    <property type="entry name" value="Ankyrin_rpt-contain_sf"/>
</dbReference>
<dbReference type="Proteomes" id="UP000202511">
    <property type="component" value="Segment"/>
</dbReference>
<name>A0A0B5J5Z6_9VIRU</name>
<protein>
    <submittedName>
        <fullName evidence="2">Ankyrin repeat protein</fullName>
    </submittedName>
</protein>
<dbReference type="PROSITE" id="PS50181">
    <property type="entry name" value="FBOX"/>
    <property type="match status" value="1"/>
</dbReference>
<dbReference type="PANTHER" id="PTHR46586:SF3">
    <property type="entry name" value="ANKYRIN REPEAT-CONTAINING PROTEIN"/>
    <property type="match status" value="1"/>
</dbReference>
<feature type="domain" description="F-box" evidence="1">
    <location>
        <begin position="1"/>
        <end position="43"/>
    </location>
</feature>
<dbReference type="SUPFAM" id="SSF81383">
    <property type="entry name" value="F-box domain"/>
    <property type="match status" value="1"/>
</dbReference>
<organism evidence="2 3">
    <name type="scientific">Pandoravirus inopinatum</name>
    <dbReference type="NCBI Taxonomy" id="1605721"/>
    <lineage>
        <taxon>Viruses</taxon>
        <taxon>Pandoravirus</taxon>
    </lineage>
</organism>
<dbReference type="SUPFAM" id="SSF48403">
    <property type="entry name" value="Ankyrin repeat"/>
    <property type="match status" value="1"/>
</dbReference>
<dbReference type="Pfam" id="PF12937">
    <property type="entry name" value="F-box-like"/>
    <property type="match status" value="1"/>
</dbReference>
<dbReference type="Gene3D" id="1.20.1280.50">
    <property type="match status" value="1"/>
</dbReference>